<sequence length="521" mass="57145">MIQRGEVLAERVTQHDGFVTVRTGRNDIDRRANQLFDALDVGASGCRQLFQGLGTQRGFAPARHLLVDRTQTQVAVGVSRCVDDRAFFVLVADADVDGLKTVKHVQLGQAQARDAVDFDGATQDDGIEPAATTSATGGSAELVATLGQESTDIVEQLGRERTRTHTRGVGLGDAQNVIQVHRTKTRTGSDTASSGVGAGDVRISTVVDVQQRTLGTFEHDVLAVATHFMQRSGDVEHQRLEQIGVFHALVECLLEVDGRLFVVIDQHEVVVVEQLAQLGREAFAMEQVANAQTATRNLVFVSRADTTTGGADLEFAAGFFTRLVQCNMVRQDQRAGRADAQTLTHWNAFLFQLDDFAQERVGSNHYTVTDQALHAFAQYTGRNQVQYGFFTVDHQCVTSVVATLIANYGGSMFGQQINDLAFALITPLSAQDYDILTHNTCPHSRKLGDGGGRQEYSRSQRHYLPVLAMLNQLPVTVGFTRGARLLPRQSLNHTLTFTAQLANHLPECRIRTVRHPDATRR</sequence>
<evidence type="ECO:0000313" key="2">
    <source>
        <dbReference type="Proteomes" id="UP000268887"/>
    </source>
</evidence>
<name>A0A3M5G7Z2_PSESS</name>
<reference evidence="1 2" key="1">
    <citation type="submission" date="2018-08" db="EMBL/GenBank/DDBJ databases">
        <title>Recombination of ecologically and evolutionarily significant loci maintains genetic cohesion in the Pseudomonas syringae species complex.</title>
        <authorList>
            <person name="Dillon M."/>
            <person name="Thakur S."/>
            <person name="Almeida R.N.D."/>
            <person name="Weir B.S."/>
            <person name="Guttman D.S."/>
        </authorList>
    </citation>
    <scope>NUCLEOTIDE SEQUENCE [LARGE SCALE GENOMIC DNA]</scope>
    <source>
        <strain evidence="1 2">ICMP 13927</strain>
    </source>
</reference>
<organism evidence="1 2">
    <name type="scientific">Pseudomonas savastanoi</name>
    <name type="common">Pseudomonas syringae pv. savastanoi</name>
    <dbReference type="NCBI Taxonomy" id="29438"/>
    <lineage>
        <taxon>Bacteria</taxon>
        <taxon>Pseudomonadati</taxon>
        <taxon>Pseudomonadota</taxon>
        <taxon>Gammaproteobacteria</taxon>
        <taxon>Pseudomonadales</taxon>
        <taxon>Pseudomonadaceae</taxon>
        <taxon>Pseudomonas</taxon>
    </lineage>
</organism>
<proteinExistence type="predicted"/>
<dbReference type="EMBL" id="RBSV01000193">
    <property type="protein sequence ID" value="RMS82190.1"/>
    <property type="molecule type" value="Genomic_DNA"/>
</dbReference>
<dbReference type="Proteomes" id="UP000268887">
    <property type="component" value="Unassembled WGS sequence"/>
</dbReference>
<dbReference type="AlphaFoldDB" id="A0A3M5G7Z2"/>
<comment type="caution">
    <text evidence="1">The sequence shown here is derived from an EMBL/GenBank/DDBJ whole genome shotgun (WGS) entry which is preliminary data.</text>
</comment>
<gene>
    <name evidence="1" type="ORF">ALP60_05305</name>
</gene>
<evidence type="ECO:0000313" key="1">
    <source>
        <dbReference type="EMBL" id="RMS82190.1"/>
    </source>
</evidence>
<accession>A0A3M5G7Z2</accession>
<protein>
    <submittedName>
        <fullName evidence="1">Uncharacterized protein</fullName>
    </submittedName>
</protein>